<feature type="region of interest" description="Disordered" evidence="1">
    <location>
        <begin position="1"/>
        <end position="45"/>
    </location>
</feature>
<feature type="region of interest" description="Disordered" evidence="1">
    <location>
        <begin position="125"/>
        <end position="226"/>
    </location>
</feature>
<feature type="compositionally biased region" description="Polar residues" evidence="1">
    <location>
        <begin position="1"/>
        <end position="22"/>
    </location>
</feature>
<keyword evidence="3" id="KW-1185">Reference proteome</keyword>
<proteinExistence type="predicted"/>
<gene>
    <name evidence="2" type="ORF">ADEAN_000104700</name>
</gene>
<reference evidence="2 3" key="1">
    <citation type="submission" date="2020-08" db="EMBL/GenBank/DDBJ databases">
        <authorList>
            <person name="Newling K."/>
            <person name="Davey J."/>
            <person name="Forrester S."/>
        </authorList>
    </citation>
    <scope>NUCLEOTIDE SEQUENCE [LARGE SCALE GENOMIC DNA]</scope>
    <source>
        <strain evidence="3">Crithidia deanei Carvalho (ATCC PRA-265)</strain>
    </source>
</reference>
<feature type="compositionally biased region" description="Polar residues" evidence="1">
    <location>
        <begin position="204"/>
        <end position="213"/>
    </location>
</feature>
<dbReference type="Proteomes" id="UP000515908">
    <property type="component" value="Chromosome 02"/>
</dbReference>
<dbReference type="EMBL" id="LR877146">
    <property type="protein sequence ID" value="CAD2213604.1"/>
    <property type="molecule type" value="Genomic_DNA"/>
</dbReference>
<dbReference type="AlphaFoldDB" id="A0A7G2C2X8"/>
<accession>A0A7G2C2X8</accession>
<feature type="compositionally biased region" description="Basic residues" evidence="1">
    <location>
        <begin position="30"/>
        <end position="39"/>
    </location>
</feature>
<protein>
    <submittedName>
        <fullName evidence="2">Uncharacterized protein</fullName>
    </submittedName>
</protein>
<feature type="compositionally biased region" description="Polar residues" evidence="1">
    <location>
        <begin position="178"/>
        <end position="191"/>
    </location>
</feature>
<evidence type="ECO:0000256" key="1">
    <source>
        <dbReference type="SAM" id="MobiDB-lite"/>
    </source>
</evidence>
<evidence type="ECO:0000313" key="3">
    <source>
        <dbReference type="Proteomes" id="UP000515908"/>
    </source>
</evidence>
<feature type="compositionally biased region" description="Low complexity" evidence="1">
    <location>
        <begin position="193"/>
        <end position="203"/>
    </location>
</feature>
<sequence>MGSSASINAARSGNSTDASFGSINEEVRSKARNSKKKTKTSTIGDLAASNESPLFLEPNLPPMGSRPNRVFIPITDTFTALPAFSPHDSPVQRRGTTSSWYVRLDRTSTSSGLTEMGSSVSQHRISSAENGNRPNLPTILPTRTTSIVPSDPQRRQSHSASPPHAVVQATKRREEAGHTSTPLANTSTGILMNSANSSRRSSAQIADNVNEASLSPRPSPLMLNGNNIIPEKKKTVVFVQERE</sequence>
<name>A0A7G2C2X8_9TRYP</name>
<dbReference type="VEuPathDB" id="TriTrypDB:ADEAN_000104700"/>
<organism evidence="2 3">
    <name type="scientific">Angomonas deanei</name>
    <dbReference type="NCBI Taxonomy" id="59799"/>
    <lineage>
        <taxon>Eukaryota</taxon>
        <taxon>Discoba</taxon>
        <taxon>Euglenozoa</taxon>
        <taxon>Kinetoplastea</taxon>
        <taxon>Metakinetoplastina</taxon>
        <taxon>Trypanosomatida</taxon>
        <taxon>Trypanosomatidae</taxon>
        <taxon>Strigomonadinae</taxon>
        <taxon>Angomonas</taxon>
    </lineage>
</organism>
<evidence type="ECO:0000313" key="2">
    <source>
        <dbReference type="EMBL" id="CAD2213604.1"/>
    </source>
</evidence>
<feature type="compositionally biased region" description="Polar residues" evidence="1">
    <location>
        <begin position="125"/>
        <end position="148"/>
    </location>
</feature>